<comment type="cofactor">
    <cofactor evidence="1 13 14">
        <name>Zn(2+)</name>
        <dbReference type="ChEBI" id="CHEBI:29105"/>
    </cofactor>
</comment>
<dbReference type="RefSeq" id="WP_014559707.1">
    <property type="nucleotide sequence ID" value="NC_017464.1"/>
</dbReference>
<feature type="binding site" evidence="13">
    <location>
        <position position="59"/>
    </location>
    <ligand>
        <name>Zn(2+)</name>
        <dbReference type="ChEBI" id="CHEBI:29105"/>
        <note>catalytic</note>
    </ligand>
</feature>
<evidence type="ECO:0000256" key="2">
    <source>
        <dbReference type="ARBA" id="ARBA00003949"/>
    </source>
</evidence>
<comment type="catalytic activity">
    <reaction evidence="10 14">
        <text>2'-deoxycytidine + H2O + H(+) = 2'-deoxyuridine + NH4(+)</text>
        <dbReference type="Rhea" id="RHEA:13433"/>
        <dbReference type="ChEBI" id="CHEBI:15377"/>
        <dbReference type="ChEBI" id="CHEBI:15378"/>
        <dbReference type="ChEBI" id="CHEBI:15698"/>
        <dbReference type="ChEBI" id="CHEBI:16450"/>
        <dbReference type="ChEBI" id="CHEBI:28938"/>
        <dbReference type="EC" id="3.5.4.5"/>
    </reaction>
</comment>
<keyword evidence="8 13" id="KW-0862">Zinc</keyword>
<dbReference type="NCBIfam" id="TIGR01354">
    <property type="entry name" value="cyt_deam_tetra"/>
    <property type="match status" value="1"/>
</dbReference>
<name>I0AHU4_IGNAJ</name>
<dbReference type="InterPro" id="IPR016193">
    <property type="entry name" value="Cytidine_deaminase-like"/>
</dbReference>
<evidence type="ECO:0000256" key="5">
    <source>
        <dbReference type="ARBA" id="ARBA00018266"/>
    </source>
</evidence>
<dbReference type="InterPro" id="IPR006262">
    <property type="entry name" value="Cyt_deam_tetra"/>
</dbReference>
<dbReference type="GO" id="GO:0004126">
    <property type="term" value="F:cytidine deaminase activity"/>
    <property type="evidence" value="ECO:0007669"/>
    <property type="project" value="UniProtKB-UniRule"/>
</dbReference>
<dbReference type="Gene3D" id="3.40.140.10">
    <property type="entry name" value="Cytidine Deaminase, domain 2"/>
    <property type="match status" value="1"/>
</dbReference>
<dbReference type="AlphaFoldDB" id="I0AHU4"/>
<dbReference type="Proteomes" id="UP000007394">
    <property type="component" value="Chromosome"/>
</dbReference>
<dbReference type="EMBL" id="CP003418">
    <property type="protein sequence ID" value="AFH48551.1"/>
    <property type="molecule type" value="Genomic_DNA"/>
</dbReference>
<feature type="binding site" evidence="13">
    <location>
        <position position="95"/>
    </location>
    <ligand>
        <name>Zn(2+)</name>
        <dbReference type="ChEBI" id="CHEBI:29105"/>
        <note>catalytic</note>
    </ligand>
</feature>
<dbReference type="SUPFAM" id="SSF53927">
    <property type="entry name" value="Cytidine deaminase-like"/>
    <property type="match status" value="1"/>
</dbReference>
<feature type="active site" description="Proton donor" evidence="12">
    <location>
        <position position="61"/>
    </location>
</feature>
<sequence length="139" mass="15289">MNYPKDSVNKLLVQKAIEAKQNAYAPYSNFRVGSALLTDDDEIITGCNVEVSSFGLTICAERNVIFQAYSKGKRKFKAIALAADTNNYISPCGACRQVISDLCGNIDVIMVNGNGDYKIYKAAELLPIAFTHTELNNRK</sequence>
<evidence type="ECO:0000256" key="14">
    <source>
        <dbReference type="RuleBase" id="RU364006"/>
    </source>
</evidence>
<evidence type="ECO:0000259" key="15">
    <source>
        <dbReference type="PROSITE" id="PS51747"/>
    </source>
</evidence>
<dbReference type="KEGG" id="ial:IALB_0839"/>
<dbReference type="PATRIC" id="fig|945713.3.peg.841"/>
<dbReference type="GO" id="GO:0055086">
    <property type="term" value="P:nucleobase-containing small molecule metabolic process"/>
    <property type="evidence" value="ECO:0007669"/>
    <property type="project" value="UniProtKB-ARBA"/>
</dbReference>
<evidence type="ECO:0000256" key="10">
    <source>
        <dbReference type="ARBA" id="ARBA00049252"/>
    </source>
</evidence>
<evidence type="ECO:0000256" key="11">
    <source>
        <dbReference type="ARBA" id="ARBA00049558"/>
    </source>
</evidence>
<dbReference type="InterPro" id="IPR016192">
    <property type="entry name" value="APOBEC/CMP_deaminase_Zn-bd"/>
</dbReference>
<dbReference type="PANTHER" id="PTHR11644:SF2">
    <property type="entry name" value="CYTIDINE DEAMINASE"/>
    <property type="match status" value="1"/>
</dbReference>
<evidence type="ECO:0000256" key="12">
    <source>
        <dbReference type="PIRSR" id="PIRSR606262-1"/>
    </source>
</evidence>
<comment type="catalytic activity">
    <reaction evidence="11 14">
        <text>cytidine + H2O + H(+) = uridine + NH4(+)</text>
        <dbReference type="Rhea" id="RHEA:16069"/>
        <dbReference type="ChEBI" id="CHEBI:15377"/>
        <dbReference type="ChEBI" id="CHEBI:15378"/>
        <dbReference type="ChEBI" id="CHEBI:16704"/>
        <dbReference type="ChEBI" id="CHEBI:17562"/>
        <dbReference type="ChEBI" id="CHEBI:28938"/>
        <dbReference type="EC" id="3.5.4.5"/>
    </reaction>
</comment>
<dbReference type="NCBIfam" id="NF004064">
    <property type="entry name" value="PRK05578.1"/>
    <property type="match status" value="1"/>
</dbReference>
<evidence type="ECO:0000313" key="16">
    <source>
        <dbReference type="EMBL" id="AFH48551.1"/>
    </source>
</evidence>
<dbReference type="GO" id="GO:0005829">
    <property type="term" value="C:cytosol"/>
    <property type="evidence" value="ECO:0007669"/>
    <property type="project" value="TreeGrafter"/>
</dbReference>
<dbReference type="Pfam" id="PF00383">
    <property type="entry name" value="dCMP_cyt_deam_1"/>
    <property type="match status" value="1"/>
</dbReference>
<dbReference type="GO" id="GO:0072527">
    <property type="term" value="P:pyrimidine-containing compound metabolic process"/>
    <property type="evidence" value="ECO:0007669"/>
    <property type="project" value="UniProtKB-ARBA"/>
</dbReference>
<dbReference type="PROSITE" id="PS00903">
    <property type="entry name" value="CYT_DCMP_DEAMINASES_1"/>
    <property type="match status" value="1"/>
</dbReference>
<keyword evidence="7 14" id="KW-0378">Hydrolase</keyword>
<evidence type="ECO:0000256" key="1">
    <source>
        <dbReference type="ARBA" id="ARBA00001947"/>
    </source>
</evidence>
<gene>
    <name evidence="16" type="primary">cdd</name>
    <name evidence="16" type="ordered locus">IALB_0839</name>
</gene>
<dbReference type="CDD" id="cd01283">
    <property type="entry name" value="cytidine_deaminase"/>
    <property type="match status" value="1"/>
</dbReference>
<evidence type="ECO:0000313" key="17">
    <source>
        <dbReference type="Proteomes" id="UP000007394"/>
    </source>
</evidence>
<dbReference type="PROSITE" id="PS51747">
    <property type="entry name" value="CYT_DCMP_DEAMINASES_2"/>
    <property type="match status" value="1"/>
</dbReference>
<accession>I0AHU4</accession>
<proteinExistence type="inferred from homology"/>
<dbReference type="OrthoDB" id="9795347at2"/>
<dbReference type="STRING" id="945713.IALB_0839"/>
<dbReference type="eggNOG" id="COG0295">
    <property type="taxonomic scope" value="Bacteria"/>
</dbReference>
<feature type="binding site" evidence="13">
    <location>
        <position position="92"/>
    </location>
    <ligand>
        <name>Zn(2+)</name>
        <dbReference type="ChEBI" id="CHEBI:29105"/>
        <note>catalytic</note>
    </ligand>
</feature>
<keyword evidence="17" id="KW-1185">Reference proteome</keyword>
<dbReference type="EC" id="3.5.4.5" evidence="4 14"/>
<evidence type="ECO:0000256" key="4">
    <source>
        <dbReference type="ARBA" id="ARBA00012783"/>
    </source>
</evidence>
<organism evidence="16 17">
    <name type="scientific">Ignavibacterium album (strain DSM 19864 / JCM 16511 / NBRC 101810 / Mat9-16)</name>
    <dbReference type="NCBI Taxonomy" id="945713"/>
    <lineage>
        <taxon>Bacteria</taxon>
        <taxon>Pseudomonadati</taxon>
        <taxon>Ignavibacteriota</taxon>
        <taxon>Ignavibacteria</taxon>
        <taxon>Ignavibacteriales</taxon>
        <taxon>Ignavibacteriaceae</taxon>
        <taxon>Ignavibacterium</taxon>
    </lineage>
</organism>
<comment type="similarity">
    <text evidence="3 14">Belongs to the cytidine and deoxycytidylate deaminase family.</text>
</comment>
<comment type="function">
    <text evidence="2 14">This enzyme scavenges exogenous and endogenous cytidine and 2'-deoxycytidine for UMP synthesis.</text>
</comment>
<evidence type="ECO:0000256" key="13">
    <source>
        <dbReference type="PIRSR" id="PIRSR606262-3"/>
    </source>
</evidence>
<evidence type="ECO:0000256" key="3">
    <source>
        <dbReference type="ARBA" id="ARBA00006576"/>
    </source>
</evidence>
<evidence type="ECO:0000256" key="8">
    <source>
        <dbReference type="ARBA" id="ARBA00022833"/>
    </source>
</evidence>
<evidence type="ECO:0000256" key="7">
    <source>
        <dbReference type="ARBA" id="ARBA00022801"/>
    </source>
</evidence>
<dbReference type="HOGENOM" id="CLU_097262_0_1_10"/>
<dbReference type="GO" id="GO:0008270">
    <property type="term" value="F:zinc ion binding"/>
    <property type="evidence" value="ECO:0007669"/>
    <property type="project" value="UniProtKB-UniRule"/>
</dbReference>
<dbReference type="PANTHER" id="PTHR11644">
    <property type="entry name" value="CYTIDINE DEAMINASE"/>
    <property type="match status" value="1"/>
</dbReference>
<evidence type="ECO:0000256" key="9">
    <source>
        <dbReference type="ARBA" id="ARBA00032005"/>
    </source>
</evidence>
<feature type="domain" description="CMP/dCMP-type deaminase" evidence="15">
    <location>
        <begin position="7"/>
        <end position="133"/>
    </location>
</feature>
<reference evidence="16 17" key="1">
    <citation type="journal article" date="2012" name="Front. Microbiol.">
        <title>Complete genome of Ignavibacterium album, a metabolically versatile, flagellated, facultative anaerobe from the phylum Chlorobi.</title>
        <authorList>
            <person name="Liu Z."/>
            <person name="Frigaard N.-U."/>
            <person name="Vogl K."/>
            <person name="Iino T."/>
            <person name="Ohkuma M."/>
            <person name="Overmann J."/>
            <person name="Bryant D.A."/>
        </authorList>
    </citation>
    <scope>NUCLEOTIDE SEQUENCE [LARGE SCALE GENOMIC DNA]</scope>
    <source>
        <strain evidence="17">DSM 19864 / JCM 16511 / NBRC 101810 / Mat9-16</strain>
    </source>
</reference>
<dbReference type="InterPro" id="IPR002125">
    <property type="entry name" value="CMP_dCMP_dom"/>
</dbReference>
<evidence type="ECO:0000256" key="6">
    <source>
        <dbReference type="ARBA" id="ARBA00022723"/>
    </source>
</evidence>
<dbReference type="GO" id="GO:0042802">
    <property type="term" value="F:identical protein binding"/>
    <property type="evidence" value="ECO:0007669"/>
    <property type="project" value="UniProtKB-ARBA"/>
</dbReference>
<dbReference type="InterPro" id="IPR050202">
    <property type="entry name" value="Cyt/Deoxycyt_deaminase"/>
</dbReference>
<protein>
    <recommendedName>
        <fullName evidence="5 14">Cytidine deaminase</fullName>
        <ecNumber evidence="4 14">3.5.4.5</ecNumber>
    </recommendedName>
    <alternativeName>
        <fullName evidence="9 14">Cytidine aminohydrolase</fullName>
    </alternativeName>
</protein>
<dbReference type="FunFam" id="3.40.140.10:FF:000008">
    <property type="entry name" value="Cytidine deaminase"/>
    <property type="match status" value="1"/>
</dbReference>
<keyword evidence="6 13" id="KW-0479">Metal-binding</keyword>